<proteinExistence type="predicted"/>
<dbReference type="EMBL" id="JYDO01000099">
    <property type="protein sequence ID" value="KRZ71291.1"/>
    <property type="molecule type" value="Genomic_DNA"/>
</dbReference>
<feature type="region of interest" description="Disordered" evidence="1">
    <location>
        <begin position="345"/>
        <end position="382"/>
    </location>
</feature>
<reference evidence="2 3" key="1">
    <citation type="submission" date="2015-01" db="EMBL/GenBank/DDBJ databases">
        <title>Evolution of Trichinella species and genotypes.</title>
        <authorList>
            <person name="Korhonen P.K."/>
            <person name="Edoardo P."/>
            <person name="Giuseppe L.R."/>
            <person name="Gasser R.B."/>
        </authorList>
    </citation>
    <scope>NUCLEOTIDE SEQUENCE [LARGE SCALE GENOMIC DNA]</scope>
    <source>
        <strain evidence="2">ISS1980</strain>
    </source>
</reference>
<organism evidence="2 3">
    <name type="scientific">Trichinella papuae</name>
    <dbReference type="NCBI Taxonomy" id="268474"/>
    <lineage>
        <taxon>Eukaryota</taxon>
        <taxon>Metazoa</taxon>
        <taxon>Ecdysozoa</taxon>
        <taxon>Nematoda</taxon>
        <taxon>Enoplea</taxon>
        <taxon>Dorylaimia</taxon>
        <taxon>Trichinellida</taxon>
        <taxon>Trichinellidae</taxon>
        <taxon>Trichinella</taxon>
    </lineage>
</organism>
<protein>
    <submittedName>
        <fullName evidence="2">Uncharacterized protein</fullName>
    </submittedName>
</protein>
<sequence length="526" mass="59443">MKRISIEDSFSTGRSSAAGSMTSVLRSESREAVADEQHAAVIKHVAVCQFSLTKHVLSELKETPMDKVWKNEVLVQICDKRCCYVPCNSLLERFGMSKMERIHVFTTLWAVVNVKSFQMLRDEPEFRQCYRPECMMRSDNLLASSAAVTMETDGKILPLQQHSATGDNRNRSAKQVWRTCYFHRKFRVVVHQILRRDFPVMSCSINPLPSSGQIKFNFLVPTAFTDVLPTRSCMERLLLRLGEYPIYIMFQKTKTRYHKILSNNADRALLAAEKNCSGRNGADLVGVIFPLTGGHEAWLGQWHCRSTALKIAFARSDNRGRSHEGPHATDQGALAQTIPSERHQVTWRSGGSNGAIIGPPARRAKRRSKKLNPGMSAAADGSLDRRLEKRALPSAAGVVPLALLDRYEKKDRKEDELVCSVYRPPSMSYVHLDRSGRPELEKLSSPPAPVCQEVVRPTNLSVGTDCMPFFSIQNATSIDYVPKINMTIHHYRHWFESRQCSVLKDPKSVVETVRSRRKIKQLTSDI</sequence>
<evidence type="ECO:0000313" key="2">
    <source>
        <dbReference type="EMBL" id="KRZ71291.1"/>
    </source>
</evidence>
<comment type="caution">
    <text evidence="2">The sequence shown here is derived from an EMBL/GenBank/DDBJ whole genome shotgun (WGS) entry which is preliminary data.</text>
</comment>
<keyword evidence="3" id="KW-1185">Reference proteome</keyword>
<evidence type="ECO:0000256" key="1">
    <source>
        <dbReference type="SAM" id="MobiDB-lite"/>
    </source>
</evidence>
<name>A0A0V1MHH0_9BILA</name>
<gene>
    <name evidence="2" type="ORF">T10_5733</name>
</gene>
<dbReference type="Proteomes" id="UP000054843">
    <property type="component" value="Unassembled WGS sequence"/>
</dbReference>
<evidence type="ECO:0000313" key="3">
    <source>
        <dbReference type="Proteomes" id="UP000054843"/>
    </source>
</evidence>
<accession>A0A0V1MHH0</accession>
<dbReference type="AlphaFoldDB" id="A0A0V1MHH0"/>